<feature type="region of interest" description="Disordered" evidence="8">
    <location>
        <begin position="880"/>
        <end position="908"/>
    </location>
</feature>
<feature type="compositionally biased region" description="Polar residues" evidence="8">
    <location>
        <begin position="1345"/>
        <end position="1361"/>
    </location>
</feature>
<evidence type="ECO:0000256" key="2">
    <source>
        <dbReference type="ARBA" id="ARBA00009085"/>
    </source>
</evidence>
<feature type="region of interest" description="Disordered" evidence="8">
    <location>
        <begin position="968"/>
        <end position="1044"/>
    </location>
</feature>
<feature type="domain" description="USP" evidence="9">
    <location>
        <begin position="452"/>
        <end position="1277"/>
    </location>
</feature>
<gene>
    <name evidence="11" type="ORF">GcM3_139008</name>
</gene>
<dbReference type="GO" id="GO:0006508">
    <property type="term" value="P:proteolysis"/>
    <property type="evidence" value="ECO:0007669"/>
    <property type="project" value="UniProtKB-KW"/>
</dbReference>
<dbReference type="PANTHER" id="PTHR21646">
    <property type="entry name" value="UBIQUITIN CARBOXYL-TERMINAL HYDROLASE"/>
    <property type="match status" value="1"/>
</dbReference>
<feature type="compositionally biased region" description="Low complexity" evidence="8">
    <location>
        <begin position="317"/>
        <end position="328"/>
    </location>
</feature>
<comment type="similarity">
    <text evidence="2">Belongs to the peptidase C19 family.</text>
</comment>
<comment type="caution">
    <text evidence="11">The sequence shown here is derived from an EMBL/GenBank/DDBJ whole genome shotgun (WGS) entry which is preliminary data.</text>
</comment>
<dbReference type="CDD" id="cd02674">
    <property type="entry name" value="Peptidase_C19R"/>
    <property type="match status" value="1"/>
</dbReference>
<dbReference type="InterPro" id="IPR001394">
    <property type="entry name" value="Peptidase_C19_UCH"/>
</dbReference>
<evidence type="ECO:0000259" key="9">
    <source>
        <dbReference type="PROSITE" id="PS50235"/>
    </source>
</evidence>
<dbReference type="InterPro" id="IPR028889">
    <property type="entry name" value="USP"/>
</dbReference>
<protein>
    <recommendedName>
        <fullName evidence="3">ubiquitinyl hydrolase 1</fullName>
        <ecNumber evidence="3">3.4.19.12</ecNumber>
    </recommendedName>
</protein>
<dbReference type="EMBL" id="MCBQ01013929">
    <property type="protein sequence ID" value="RKF63456.1"/>
    <property type="molecule type" value="Genomic_DNA"/>
</dbReference>
<keyword evidence="4" id="KW-0645">Protease</keyword>
<sequence>MDETVVSSKRSSSPLKRRASDLENEIIAPCQKDVDMISVSSSTSNRPEKSIVKSCHDDEEKPSEILPELLTDETMGPSTIATQQIRPLNIVGIPDIYAQVKTISSIIKAESEQYVKEGDKIYLISNKWLQSFEERGTENIKIPDRNPPGNLDPIDNSDIILQIIKDVNGIDFVQLKPGLGFDDFTVVPESAWNLLAEWYGIIPGTAPILRVAHNTNPHGNSNINYEFYPLIFKIFRLSRTNSTKVDFQKSNSTTSDIAPTLILSRSTKWVDFLKLVKSSTKIDPQRKIRVWRLPGLQPAIAPLAQAVNSTPPPSRPGSPTTTTTLSPQESLESWNKLLLDLSKFLELEITIARELIEVDDVSIDFKYNGSRDLSMVGLGQDQIIVLEEYMSANKTWISDTNSKNGKSTSATTIRSKPSIKTHTASSHKIQVRSGAMMTRGRAQKSGRTPGTVGLSNLGNTCYMNSALQCIRAVEELTKYFLAGSAMEELNRDNPLGNNGQVAVAYQKLLEEIYHRETVPISVTPRFFRNTIGRCAPSFSGYGQQDSQEFLGFLLDGLQEDLSRVKKKPYIEKPDSTDEMVNNPEAIKQMADKVWDITKKRDDSIIADLFTGMYKSTLICPNCEKVSITFDPFNNLTLQLPIESIWSHDLFYFPLNERPFVMTIEIDKQGSILALKQYVSSRVGVPVQKLFVAEELQFRFFKYFKDNEIASEQVKSSDHLAVYELDNSPTNWPLPKRLKQKSTYSYGSEELYNLPCWNDPISKCMVVPVIHRHPNIDSSARNGHVKNKGKWLIQCVPHMITLTPDEARSEEAIRRKILEKVATFTTSVEFKEDFAEATYLENIPSSDLVSTDDLEITIPSENKTTNPTDDQADITMKDGCTGSEPQVVPHTQSNSSPVPRGKKVPFQSKNCRPKWIDPSTYLKPELQNLFEINFFRSTNGLMPSDWSSFDPQMTYPKISSRINQASLVNDEESDQNDGSDNHSPGSESNEDDSKRLPNSACVNDESCSEDDGKSTNLTQALPLRTADSITRTAEVTNKNNNRNKTFTKKTRSKNLDLVMSDDSSTDDGPLIRLCETIIVDWNPQAYDAFFCGDGSDNRGQSTWDKMPSQKDDVLAKKRELRLKSKKKGISLDDCLDEFGREETLSEMDTWYCPRCKEHQRASKKLELWKTPDILIMHLKRFSSSARRRDKLDIRVDFPVEGLDLTTRVIMKTEDKKEIYDLIAVDNHWGGLGGGHYTAHAKNFYNCEWYEYNDSSVSKPKSLSELVSGNAYLLFYRRRSDLPLGGSKLRKIIEEYDNRVSLSEDEIADPGEDQALVGDSSLHGSSSAFTEAGVVHHRLRGFDSVEGTVSTSDSEQIRSCSSQEENEEKEDNSYHLLGSQTNRELQESIEDEGFSEGDESTIGFNMDLSKNNLSYGFASDEWNLSGLNKTRRNIPSSVGSGEDLSSERGQCDSSPSQISNSDPYSYLEDICIKDIDDSYIDEVPPITGTDDNQAVATTKNNDTYLEHLKEPKID</sequence>
<feature type="region of interest" description="Disordered" evidence="8">
    <location>
        <begin position="1344"/>
        <end position="1373"/>
    </location>
</feature>
<dbReference type="PANTHER" id="PTHR21646:SF24">
    <property type="entry name" value="UBIQUITIN CARBOXYL-TERMINAL HYDROLASE"/>
    <property type="match status" value="1"/>
</dbReference>
<feature type="region of interest" description="Disordered" evidence="8">
    <location>
        <begin position="400"/>
        <end position="425"/>
    </location>
</feature>
<dbReference type="Pfam" id="PF06337">
    <property type="entry name" value="DUSP"/>
    <property type="match status" value="1"/>
</dbReference>
<dbReference type="InterPro" id="IPR018200">
    <property type="entry name" value="USP_CS"/>
</dbReference>
<evidence type="ECO:0000259" key="10">
    <source>
        <dbReference type="PROSITE" id="PS51283"/>
    </source>
</evidence>
<evidence type="ECO:0000256" key="6">
    <source>
        <dbReference type="ARBA" id="ARBA00022801"/>
    </source>
</evidence>
<feature type="region of interest" description="Disordered" evidence="8">
    <location>
        <begin position="1480"/>
        <end position="1512"/>
    </location>
</feature>
<keyword evidence="6 11" id="KW-0378">Hydrolase</keyword>
<accession>A0A420I1D3</accession>
<dbReference type="Pfam" id="PF00443">
    <property type="entry name" value="UCH"/>
    <property type="match status" value="1"/>
</dbReference>
<evidence type="ECO:0000256" key="7">
    <source>
        <dbReference type="ARBA" id="ARBA00022807"/>
    </source>
</evidence>
<dbReference type="Gene3D" id="3.30.2230.10">
    <property type="entry name" value="DUSP-like"/>
    <property type="match status" value="1"/>
</dbReference>
<keyword evidence="7" id="KW-0788">Thiol protease</keyword>
<dbReference type="GO" id="GO:0016579">
    <property type="term" value="P:protein deubiquitination"/>
    <property type="evidence" value="ECO:0007669"/>
    <property type="project" value="InterPro"/>
</dbReference>
<organism evidence="11 12">
    <name type="scientific">Golovinomyces cichoracearum</name>
    <dbReference type="NCBI Taxonomy" id="62708"/>
    <lineage>
        <taxon>Eukaryota</taxon>
        <taxon>Fungi</taxon>
        <taxon>Dikarya</taxon>
        <taxon>Ascomycota</taxon>
        <taxon>Pezizomycotina</taxon>
        <taxon>Leotiomycetes</taxon>
        <taxon>Erysiphales</taxon>
        <taxon>Erysiphaceae</taxon>
        <taxon>Golovinomyces</taxon>
    </lineage>
</organism>
<keyword evidence="5" id="KW-0833">Ubl conjugation pathway</keyword>
<dbReference type="STRING" id="62708.A0A420I1D3"/>
<dbReference type="SUPFAM" id="SSF143791">
    <property type="entry name" value="DUSP-like"/>
    <property type="match status" value="1"/>
</dbReference>
<comment type="catalytic activity">
    <reaction evidence="1">
        <text>Thiol-dependent hydrolysis of ester, thioester, amide, peptide and isopeptide bonds formed by the C-terminal Gly of ubiquitin (a 76-residue protein attached to proteins as an intracellular targeting signal).</text>
        <dbReference type="EC" id="3.4.19.12"/>
    </reaction>
</comment>
<dbReference type="SMART" id="SM00695">
    <property type="entry name" value="DUSP"/>
    <property type="match status" value="1"/>
</dbReference>
<dbReference type="Proteomes" id="UP000283383">
    <property type="component" value="Unassembled WGS sequence"/>
</dbReference>
<evidence type="ECO:0000313" key="12">
    <source>
        <dbReference type="Proteomes" id="UP000283383"/>
    </source>
</evidence>
<evidence type="ECO:0000313" key="11">
    <source>
        <dbReference type="EMBL" id="RKF63456.1"/>
    </source>
</evidence>
<evidence type="ECO:0000256" key="3">
    <source>
        <dbReference type="ARBA" id="ARBA00012759"/>
    </source>
</evidence>
<reference evidence="11 12" key="1">
    <citation type="journal article" date="2018" name="BMC Genomics">
        <title>Comparative genome analyses reveal sequence features reflecting distinct modes of host-adaptation between dicot and monocot powdery mildew.</title>
        <authorList>
            <person name="Wu Y."/>
            <person name="Ma X."/>
            <person name="Pan Z."/>
            <person name="Kale S.D."/>
            <person name="Song Y."/>
            <person name="King H."/>
            <person name="Zhang Q."/>
            <person name="Presley C."/>
            <person name="Deng X."/>
            <person name="Wei C.I."/>
            <person name="Xiao S."/>
        </authorList>
    </citation>
    <scope>NUCLEOTIDE SEQUENCE [LARGE SCALE GENOMIC DNA]</scope>
    <source>
        <strain evidence="11">UMSG3</strain>
    </source>
</reference>
<dbReference type="InterPro" id="IPR038765">
    <property type="entry name" value="Papain-like_cys_pep_sf"/>
</dbReference>
<evidence type="ECO:0000256" key="4">
    <source>
        <dbReference type="ARBA" id="ARBA00022670"/>
    </source>
</evidence>
<feature type="compositionally biased region" description="Polar residues" evidence="8">
    <location>
        <begin position="1487"/>
        <end position="1501"/>
    </location>
</feature>
<dbReference type="PROSITE" id="PS51283">
    <property type="entry name" value="DUSP"/>
    <property type="match status" value="1"/>
</dbReference>
<name>A0A420I1D3_9PEZI</name>
<dbReference type="GO" id="GO:0004843">
    <property type="term" value="F:cysteine-type deubiquitinase activity"/>
    <property type="evidence" value="ECO:0007669"/>
    <property type="project" value="UniProtKB-EC"/>
</dbReference>
<dbReference type="PROSITE" id="PS50235">
    <property type="entry name" value="USP_3"/>
    <property type="match status" value="1"/>
</dbReference>
<feature type="compositionally biased region" description="Basic and acidic residues" evidence="8">
    <location>
        <begin position="1502"/>
        <end position="1512"/>
    </location>
</feature>
<keyword evidence="12" id="KW-1185">Reference proteome</keyword>
<dbReference type="PROSITE" id="PS00972">
    <property type="entry name" value="USP_1"/>
    <property type="match status" value="1"/>
</dbReference>
<feature type="compositionally biased region" description="Polar residues" evidence="8">
    <location>
        <begin position="1449"/>
        <end position="1461"/>
    </location>
</feature>
<dbReference type="Gene3D" id="3.90.70.10">
    <property type="entry name" value="Cysteine proteinases"/>
    <property type="match status" value="2"/>
</dbReference>
<feature type="domain" description="DUSP" evidence="10">
    <location>
        <begin position="94"/>
        <end position="213"/>
    </location>
</feature>
<evidence type="ECO:0000256" key="1">
    <source>
        <dbReference type="ARBA" id="ARBA00000707"/>
    </source>
</evidence>
<proteinExistence type="inferred from homology"/>
<dbReference type="InterPro" id="IPR006615">
    <property type="entry name" value="Pept_C19_DUSP"/>
</dbReference>
<dbReference type="EC" id="3.4.19.12" evidence="3"/>
<dbReference type="InterPro" id="IPR035927">
    <property type="entry name" value="DUSP-like_sf"/>
</dbReference>
<dbReference type="SUPFAM" id="SSF54001">
    <property type="entry name" value="Cysteine proteinases"/>
    <property type="match status" value="1"/>
</dbReference>
<evidence type="ECO:0000256" key="8">
    <source>
        <dbReference type="SAM" id="MobiDB-lite"/>
    </source>
</evidence>
<dbReference type="PROSITE" id="PS00973">
    <property type="entry name" value="USP_2"/>
    <property type="match status" value="1"/>
</dbReference>
<feature type="region of interest" description="Disordered" evidence="8">
    <location>
        <begin position="306"/>
        <end position="328"/>
    </location>
</feature>
<feature type="region of interest" description="Disordered" evidence="8">
    <location>
        <begin position="1429"/>
        <end position="1461"/>
    </location>
</feature>
<dbReference type="InterPro" id="IPR050185">
    <property type="entry name" value="Ub_carboxyl-term_hydrolase"/>
</dbReference>
<feature type="compositionally biased region" description="Polar residues" evidence="8">
    <location>
        <begin position="977"/>
        <end position="986"/>
    </location>
</feature>
<evidence type="ECO:0000256" key="5">
    <source>
        <dbReference type="ARBA" id="ARBA00022786"/>
    </source>
</evidence>
<feature type="region of interest" description="Disordered" evidence="8">
    <location>
        <begin position="1"/>
        <end position="23"/>
    </location>
</feature>